<dbReference type="KEGG" id="oai:OLEAN_C18230"/>
<gene>
    <name evidence="6" type="ORF">OLEAN_C06520</name>
    <name evidence="7" type="ORF">OLEAN_C18230</name>
</gene>
<dbReference type="InterPro" id="IPR024463">
    <property type="entry name" value="Transposase_TnpC_homeodom"/>
</dbReference>
<evidence type="ECO:0000313" key="7">
    <source>
        <dbReference type="EMBL" id="CCK75999.1"/>
    </source>
</evidence>
<feature type="compositionally biased region" description="Acidic residues" evidence="1">
    <location>
        <begin position="83"/>
        <end position="94"/>
    </location>
</feature>
<evidence type="ECO:0000259" key="5">
    <source>
        <dbReference type="Pfam" id="PF13817"/>
    </source>
</evidence>
<feature type="domain" description="Transposase IS66 central" evidence="2">
    <location>
        <begin position="202"/>
        <end position="491"/>
    </location>
</feature>
<feature type="domain" description="Transposase TnpC homeodomain" evidence="4">
    <location>
        <begin position="59"/>
        <end position="136"/>
    </location>
</feature>
<evidence type="ECO:0000259" key="4">
    <source>
        <dbReference type="Pfam" id="PF13007"/>
    </source>
</evidence>
<evidence type="ECO:0000259" key="3">
    <source>
        <dbReference type="Pfam" id="PF13005"/>
    </source>
</evidence>
<dbReference type="EMBL" id="FO203512">
    <property type="protein sequence ID" value="CCK75999.1"/>
    <property type="molecule type" value="Genomic_DNA"/>
</dbReference>
<dbReference type="HOGENOM" id="CLU_023034_0_2_6"/>
<feature type="region of interest" description="Disordered" evidence="1">
    <location>
        <begin position="71"/>
        <end position="125"/>
    </location>
</feature>
<dbReference type="EMBL" id="FO203512">
    <property type="protein sequence ID" value="CCK74828.1"/>
    <property type="molecule type" value="Genomic_DNA"/>
</dbReference>
<organism evidence="7 8">
    <name type="scientific">Oleispira antarctica RB-8</name>
    <dbReference type="NCBI Taxonomy" id="698738"/>
    <lineage>
        <taxon>Bacteria</taxon>
        <taxon>Pseudomonadati</taxon>
        <taxon>Pseudomonadota</taxon>
        <taxon>Gammaproteobacteria</taxon>
        <taxon>Oceanospirillales</taxon>
        <taxon>Oceanospirillaceae</taxon>
        <taxon>Oleispira</taxon>
    </lineage>
</organism>
<dbReference type="AlphaFoldDB" id="R4YTR5"/>
<dbReference type="PANTHER" id="PTHR33678:SF1">
    <property type="entry name" value="BLL1576 PROTEIN"/>
    <property type="match status" value="1"/>
</dbReference>
<proteinExistence type="predicted"/>
<dbReference type="InterPro" id="IPR052344">
    <property type="entry name" value="Transposase-related"/>
</dbReference>
<dbReference type="InterPro" id="IPR004291">
    <property type="entry name" value="Transposase_IS66_central"/>
</dbReference>
<dbReference type="STRING" id="698738.OLEAN_C06520"/>
<accession>R4YTR5</accession>
<feature type="domain" description="Transposase IS66 C-terminal" evidence="5">
    <location>
        <begin position="498"/>
        <end position="536"/>
    </location>
</feature>
<evidence type="ECO:0000259" key="2">
    <source>
        <dbReference type="Pfam" id="PF03050"/>
    </source>
</evidence>
<evidence type="ECO:0000313" key="8">
    <source>
        <dbReference type="Proteomes" id="UP000032749"/>
    </source>
</evidence>
<reference evidence="7 8" key="1">
    <citation type="journal article" date="2013" name="Nat. Commun.">
        <title>Genome sequence and functional genomic analysis of the oil-degrading bacterium Oleispira antarctica.</title>
        <authorList>
            <person name="Kube M."/>
            <person name="Chernikova T.N."/>
            <person name="Al-Ramahi Y."/>
            <person name="Beloqui A."/>
            <person name="Lopez-Cortez N."/>
            <person name="Guazzaroni M.E."/>
            <person name="Heipieper H.J."/>
            <person name="Klages S."/>
            <person name="Kotsyurbenko O.R."/>
            <person name="Langer I."/>
            <person name="Nechitaylo T.Y."/>
            <person name="Lunsdorf H."/>
            <person name="Fernandez M."/>
            <person name="Juarez S."/>
            <person name="Ciordia S."/>
            <person name="Singer A."/>
            <person name="Kagan O."/>
            <person name="Egorova O."/>
            <person name="Petit P.A."/>
            <person name="Stogios P."/>
            <person name="Kim Y."/>
            <person name="Tchigvintsev A."/>
            <person name="Flick R."/>
            <person name="Denaro R."/>
            <person name="Genovese M."/>
            <person name="Albar J.P."/>
            <person name="Reva O.N."/>
            <person name="Martinez-Gomariz M."/>
            <person name="Tran H."/>
            <person name="Ferrer M."/>
            <person name="Savchenko A."/>
            <person name="Yakunin A.F."/>
            <person name="Yakimov M.M."/>
            <person name="Golyshina O.V."/>
            <person name="Reinhardt R."/>
            <person name="Golyshin P.N."/>
        </authorList>
    </citation>
    <scope>NUCLEOTIDE SEQUENCE [LARGE SCALE GENOMIC DNA]</scope>
</reference>
<dbReference type="Pfam" id="PF03050">
    <property type="entry name" value="DDE_Tnp_IS66"/>
    <property type="match status" value="1"/>
</dbReference>
<evidence type="ECO:0000313" key="6">
    <source>
        <dbReference type="EMBL" id="CCK74828.1"/>
    </source>
</evidence>
<name>R4YTR5_OLEAN</name>
<dbReference type="KEGG" id="oai:OLEAN_C06520"/>
<protein>
    <submittedName>
        <fullName evidence="6">Transposase IS66 family</fullName>
    </submittedName>
    <submittedName>
        <fullName evidence="7">Transposase, IS66 family</fullName>
    </submittedName>
</protein>
<dbReference type="PATRIC" id="fig|698738.3.peg.1887"/>
<keyword evidence="8" id="KW-1185">Reference proteome</keyword>
<dbReference type="Proteomes" id="UP000032749">
    <property type="component" value="Chromosome"/>
</dbReference>
<evidence type="ECO:0000256" key="1">
    <source>
        <dbReference type="SAM" id="MobiDB-lite"/>
    </source>
</evidence>
<dbReference type="Pfam" id="PF13007">
    <property type="entry name" value="LZ_Tnp_IS66"/>
    <property type="match status" value="1"/>
</dbReference>
<dbReference type="NCBIfam" id="NF033517">
    <property type="entry name" value="transpos_IS66"/>
    <property type="match status" value="1"/>
</dbReference>
<dbReference type="InterPro" id="IPR024474">
    <property type="entry name" value="Znf_dom_IS66"/>
</dbReference>
<feature type="domain" description="Transposase IS66 zinc-finger binding" evidence="3">
    <location>
        <begin position="144"/>
        <end position="187"/>
    </location>
</feature>
<dbReference type="Pfam" id="PF13005">
    <property type="entry name" value="zf-IS66"/>
    <property type="match status" value="1"/>
</dbReference>
<dbReference type="PANTHER" id="PTHR33678">
    <property type="entry name" value="BLL1576 PROTEIN"/>
    <property type="match status" value="1"/>
</dbReference>
<dbReference type="Pfam" id="PF13817">
    <property type="entry name" value="DDE_Tnp_IS66_C"/>
    <property type="match status" value="1"/>
</dbReference>
<dbReference type="InterPro" id="IPR039552">
    <property type="entry name" value="IS66_C"/>
</dbReference>
<sequence length="546" mass="61695">MKKTHSMRTNSAKTAELPNDVQALKQLLLKVEESARAANEKLAEREATVTKQKTHIRYLEEIVKLFKANKFGKSSEKSPDQTELFDEVETEGGDSEGSWVAEAVESEENSEPETVPATKAKAGRKPIPKEYPRIIIEHDVPEDEQRCSCGCEKQHIGDEVSEQLDIVPAVIQVLQHRRKKYVCKNCEGQIQTASLPAQPIPKSNASPGLLAYIATAKYQDALPLYRIENILSRLNIHLPRNTQANWMIKSSELLQPLYNLLNDQLLESGYVHMDETPVQVLKEPGKKAESKSYMWVRKTGDPNKKESIVLFDYASSRKADVVKTLLPDFQGYLQTDDYAGYNHLDTIKGVHHLGCFAHARRKFVEAQKVAPSKKGATSKADMAVSLIQKLYAIENKIKDFSPDKRLATRQKESAPQLEKLKSWLDKSLVTTLPKGKTGMALSYLAKNWNKLTLYVEDERLNIDNNTVENAIRPFAIGRKNWMFSNSQKGAKASAMLYSIIETAKSNDLNPHAYLQLLFTKMPQVKSIEEYEQLLPWNAKELLAKKV</sequence>